<evidence type="ECO:0000256" key="5">
    <source>
        <dbReference type="ARBA" id="ARBA00023235"/>
    </source>
</evidence>
<comment type="catalytic activity">
    <reaction evidence="6">
        <text>2-deoxy-alpha-D-ribose 1-phosphate = 2-deoxy-D-ribose 5-phosphate</text>
        <dbReference type="Rhea" id="RHEA:27658"/>
        <dbReference type="ChEBI" id="CHEBI:57259"/>
        <dbReference type="ChEBI" id="CHEBI:62877"/>
        <dbReference type="EC" id="5.4.2.7"/>
    </reaction>
</comment>
<dbReference type="Gene3D" id="3.30.70.1250">
    <property type="entry name" value="Phosphopentomutase"/>
    <property type="match status" value="1"/>
</dbReference>
<feature type="domain" description="Metalloenzyme" evidence="8">
    <location>
        <begin position="3"/>
        <end position="373"/>
    </location>
</feature>
<comment type="function">
    <text evidence="6">Isomerase that catalyzes the conversion of deoxy-ribose 1-phosphate (dRib-1-P) and ribose 1-phosphate (Rib-1-P) to deoxy-ribose 5-phosphate (dRib-5-P) and ribose 5-phosphate (Rib-5-P), respectively.</text>
</comment>
<feature type="binding site" evidence="6">
    <location>
        <position position="322"/>
    </location>
    <ligand>
        <name>Mn(2+)</name>
        <dbReference type="ChEBI" id="CHEBI:29035"/>
        <label>1</label>
    </ligand>
</feature>
<dbReference type="CDD" id="cd16009">
    <property type="entry name" value="PPM"/>
    <property type="match status" value="1"/>
</dbReference>
<evidence type="ECO:0000313" key="10">
    <source>
        <dbReference type="Proteomes" id="UP000811545"/>
    </source>
</evidence>
<dbReference type="EMBL" id="QLTW01000054">
    <property type="protein sequence ID" value="MBT9145159.1"/>
    <property type="molecule type" value="Genomic_DNA"/>
</dbReference>
<comment type="subcellular location">
    <subcellularLocation>
        <location evidence="6">Cytoplasm</location>
    </subcellularLocation>
</comment>
<comment type="caution">
    <text evidence="9">The sequence shown here is derived from an EMBL/GenBank/DDBJ whole genome shotgun (WGS) entry which is preliminary data.</text>
</comment>
<comment type="cofactor">
    <cofactor evidence="6">
        <name>Mn(2+)</name>
        <dbReference type="ChEBI" id="CHEBI:29035"/>
    </cofactor>
    <text evidence="6">Binds 2 manganese ions.</text>
</comment>
<dbReference type="InterPro" id="IPR010045">
    <property type="entry name" value="DeoB"/>
</dbReference>
<dbReference type="Gene3D" id="3.40.720.10">
    <property type="entry name" value="Alkaline Phosphatase, subunit A"/>
    <property type="match status" value="1"/>
</dbReference>
<evidence type="ECO:0000313" key="9">
    <source>
        <dbReference type="EMBL" id="MBT9145159.1"/>
    </source>
</evidence>
<comment type="catalytic activity">
    <reaction evidence="6">
        <text>alpha-D-ribose 1-phosphate = D-ribose 5-phosphate</text>
        <dbReference type="Rhea" id="RHEA:18793"/>
        <dbReference type="ChEBI" id="CHEBI:57720"/>
        <dbReference type="ChEBI" id="CHEBI:78346"/>
        <dbReference type="EC" id="5.4.2.7"/>
    </reaction>
</comment>
<evidence type="ECO:0000256" key="4">
    <source>
        <dbReference type="ARBA" id="ARBA00023211"/>
    </source>
</evidence>
<feature type="binding site" evidence="6">
    <location>
        <position position="11"/>
    </location>
    <ligand>
        <name>Mn(2+)</name>
        <dbReference type="ChEBI" id="CHEBI:29035"/>
        <label>1</label>
    </ligand>
</feature>
<dbReference type="GO" id="GO:0006018">
    <property type="term" value="P:2-deoxyribose 1-phosphate catabolic process"/>
    <property type="evidence" value="ECO:0007669"/>
    <property type="project" value="UniProtKB-UniRule"/>
</dbReference>
<dbReference type="InterPro" id="IPR017850">
    <property type="entry name" value="Alkaline_phosphatase_core_sf"/>
</dbReference>
<feature type="binding site" evidence="6">
    <location>
        <position position="280"/>
    </location>
    <ligand>
        <name>Mn(2+)</name>
        <dbReference type="ChEBI" id="CHEBI:29035"/>
        <label>2</label>
    </ligand>
</feature>
<comment type="similarity">
    <text evidence="1 6">Belongs to the phosphopentomutase family.</text>
</comment>
<dbReference type="GO" id="GO:0000287">
    <property type="term" value="F:magnesium ion binding"/>
    <property type="evidence" value="ECO:0007669"/>
    <property type="project" value="UniProtKB-UniRule"/>
</dbReference>
<feature type="binding site" evidence="6">
    <location>
        <position position="285"/>
    </location>
    <ligand>
        <name>Mn(2+)</name>
        <dbReference type="ChEBI" id="CHEBI:29035"/>
        <label>2</label>
    </ligand>
</feature>
<keyword evidence="2 6" id="KW-0963">Cytoplasm</keyword>
<dbReference type="NCBIfam" id="NF003766">
    <property type="entry name" value="PRK05362.1"/>
    <property type="match status" value="1"/>
</dbReference>
<feature type="binding site" evidence="6">
    <location>
        <position position="321"/>
    </location>
    <ligand>
        <name>Mn(2+)</name>
        <dbReference type="ChEBI" id="CHEBI:29035"/>
        <label>1</label>
    </ligand>
</feature>
<dbReference type="NCBIfam" id="TIGR01696">
    <property type="entry name" value="deoB"/>
    <property type="match status" value="1"/>
</dbReference>
<dbReference type="GO" id="GO:0043094">
    <property type="term" value="P:metabolic compound salvage"/>
    <property type="evidence" value="ECO:0007669"/>
    <property type="project" value="UniProtKB-UniRule"/>
</dbReference>
<organism evidence="9 10">
    <name type="scientific">Psychracetigena formicireducens</name>
    <dbReference type="NCBI Taxonomy" id="2986056"/>
    <lineage>
        <taxon>Bacteria</taxon>
        <taxon>Bacillati</taxon>
        <taxon>Candidatus Lithacetigenota</taxon>
        <taxon>Candidatus Psychracetigena</taxon>
    </lineage>
</organism>
<evidence type="ECO:0000256" key="7">
    <source>
        <dbReference type="NCBIfam" id="TIGR01696"/>
    </source>
</evidence>
<keyword evidence="4 6" id="KW-0464">Manganese</keyword>
<dbReference type="PANTHER" id="PTHR21110">
    <property type="entry name" value="PHOSPHOPENTOMUTASE"/>
    <property type="match status" value="1"/>
</dbReference>
<dbReference type="SUPFAM" id="SSF53649">
    <property type="entry name" value="Alkaline phosphatase-like"/>
    <property type="match status" value="1"/>
</dbReference>
<evidence type="ECO:0000256" key="1">
    <source>
        <dbReference type="ARBA" id="ARBA00010373"/>
    </source>
</evidence>
<dbReference type="SUPFAM" id="SSF143856">
    <property type="entry name" value="DeoB insert domain-like"/>
    <property type="match status" value="1"/>
</dbReference>
<dbReference type="GO" id="GO:0030145">
    <property type="term" value="F:manganese ion binding"/>
    <property type="evidence" value="ECO:0007669"/>
    <property type="project" value="UniProtKB-UniRule"/>
</dbReference>
<sequence>MNKRVLLIILDGVGVGAMEDAYLYGDENANTLKNTLSETGVKIPNLTSLGLLKTINNLNEPVNPLAAYGKMKLKSAGKDTTTGHFELMGLIREKPAPTFSDGFPADLIKEFEKRIGRKTIGNKPSSGIEIIKELGKMHMETGYPIVYTSADSVFQIAAHEEIVNLNELYRICEIARQLLRGDWEVERVIARPFIGESPNFIRTPSRRDFNLPPSKFTVLDLLQQHSIPVWVIGKIGDIFSLRGISQEIRTKYNKDGMNKILLSLSKLKKGLIFTNLNDFDTLFGHRRNPRQFSESLKEFDDFLPLLLGKLTKDDLLIITADHGCDPTYIRHTDHTREKVPLLVYSLALKKKLYLGERESLSDVGQTILEYFQIPGNSVAGKSFLPELSM</sequence>
<dbReference type="InterPro" id="IPR006124">
    <property type="entry name" value="Metalloenzyme"/>
</dbReference>
<dbReference type="PIRSF" id="PIRSF001491">
    <property type="entry name" value="Ppentomutase"/>
    <property type="match status" value="1"/>
</dbReference>
<comment type="pathway">
    <text evidence="6">Carbohydrate degradation; 2-deoxy-D-ribose 1-phosphate degradation; D-glyceraldehyde 3-phosphate and acetaldehyde from 2-deoxy-alpha-D-ribose 1-phosphate: step 1/2.</text>
</comment>
<proteinExistence type="inferred from homology"/>
<dbReference type="EC" id="5.4.2.7" evidence="6 7"/>
<evidence type="ECO:0000256" key="2">
    <source>
        <dbReference type="ARBA" id="ARBA00022490"/>
    </source>
</evidence>
<dbReference type="GO" id="GO:0005829">
    <property type="term" value="C:cytosol"/>
    <property type="evidence" value="ECO:0007669"/>
    <property type="project" value="TreeGrafter"/>
</dbReference>
<dbReference type="PANTHER" id="PTHR21110:SF0">
    <property type="entry name" value="PHOSPHOPENTOMUTASE"/>
    <property type="match status" value="1"/>
</dbReference>
<reference evidence="9 10" key="1">
    <citation type="journal article" date="2021" name="bioRxiv">
        <title>Unique metabolic strategies in Hadean analogues reveal hints for primordial physiology.</title>
        <authorList>
            <person name="Nobu M.K."/>
            <person name="Nakai R."/>
            <person name="Tamazawa S."/>
            <person name="Mori H."/>
            <person name="Toyoda A."/>
            <person name="Ijiri A."/>
            <person name="Suzuki S."/>
            <person name="Kurokawa K."/>
            <person name="Kamagata Y."/>
            <person name="Tamaki H."/>
        </authorList>
    </citation>
    <scope>NUCLEOTIDE SEQUENCE [LARGE SCALE GENOMIC DNA]</scope>
    <source>
        <strain evidence="9">BS525</strain>
    </source>
</reference>
<dbReference type="GO" id="GO:0008973">
    <property type="term" value="F:phosphopentomutase activity"/>
    <property type="evidence" value="ECO:0007669"/>
    <property type="project" value="UniProtKB-UniRule"/>
</dbReference>
<name>A0A9E2BHI5_PSYF1</name>
<evidence type="ECO:0000256" key="6">
    <source>
        <dbReference type="HAMAP-Rule" id="MF_00740"/>
    </source>
</evidence>
<dbReference type="HAMAP" id="MF_00740">
    <property type="entry name" value="Phosphopentomut"/>
    <property type="match status" value="1"/>
</dbReference>
<dbReference type="FunFam" id="3.30.70.1250:FF:000001">
    <property type="entry name" value="Phosphopentomutase"/>
    <property type="match status" value="1"/>
</dbReference>
<gene>
    <name evidence="6 9" type="primary">deoB</name>
    <name evidence="9" type="ORF">DDT42_01029</name>
</gene>
<accession>A0A9E2BHI5</accession>
<evidence type="ECO:0000259" key="8">
    <source>
        <dbReference type="Pfam" id="PF01676"/>
    </source>
</evidence>
<keyword evidence="5 6" id="KW-0413">Isomerase</keyword>
<dbReference type="GO" id="GO:0009117">
    <property type="term" value="P:nucleotide metabolic process"/>
    <property type="evidence" value="ECO:0007669"/>
    <property type="project" value="UniProtKB-UniRule"/>
</dbReference>
<dbReference type="AlphaFoldDB" id="A0A9E2BHI5"/>
<evidence type="ECO:0000256" key="3">
    <source>
        <dbReference type="ARBA" id="ARBA00022723"/>
    </source>
</evidence>
<feature type="binding site" evidence="6">
    <location>
        <position position="334"/>
    </location>
    <ligand>
        <name>Mn(2+)</name>
        <dbReference type="ChEBI" id="CHEBI:29035"/>
        <label>2</label>
    </ligand>
</feature>
<protein>
    <recommendedName>
        <fullName evidence="6 7">Phosphopentomutase</fullName>
        <ecNumber evidence="6 7">5.4.2.7</ecNumber>
    </recommendedName>
    <alternativeName>
        <fullName evidence="6">Phosphodeoxyribomutase</fullName>
    </alternativeName>
</protein>
<keyword evidence="3 6" id="KW-0479">Metal-binding</keyword>
<dbReference type="Pfam" id="PF01676">
    <property type="entry name" value="Metalloenzyme"/>
    <property type="match status" value="1"/>
</dbReference>
<dbReference type="InterPro" id="IPR024052">
    <property type="entry name" value="Phosphopentomutase_DeoB_cap_sf"/>
</dbReference>
<dbReference type="Proteomes" id="UP000811545">
    <property type="component" value="Unassembled WGS sequence"/>
</dbReference>